<dbReference type="AlphaFoldDB" id="A0AAW5ANK7"/>
<evidence type="ECO:0000313" key="2">
    <source>
        <dbReference type="EMBL" id="MCF7530031.1"/>
    </source>
</evidence>
<dbReference type="Pfam" id="PF14366">
    <property type="entry name" value="DUF4410"/>
    <property type="match status" value="1"/>
</dbReference>
<comment type="caution">
    <text evidence="2">The sequence shown here is derived from an EMBL/GenBank/DDBJ whole genome shotgun (WGS) entry which is preliminary data.</text>
</comment>
<dbReference type="RefSeq" id="WP_237092921.1">
    <property type="nucleotide sequence ID" value="NZ_JAKKDL010000007.1"/>
</dbReference>
<evidence type="ECO:0000313" key="3">
    <source>
        <dbReference type="Proteomes" id="UP001201397"/>
    </source>
</evidence>
<dbReference type="InterPro" id="IPR025522">
    <property type="entry name" value="DUF4410"/>
</dbReference>
<dbReference type="PROSITE" id="PS51257">
    <property type="entry name" value="PROKAR_LIPOPROTEIN"/>
    <property type="match status" value="1"/>
</dbReference>
<accession>A0AAW5ANK7</accession>
<feature type="signal peptide" evidence="1">
    <location>
        <begin position="1"/>
        <end position="28"/>
    </location>
</feature>
<sequence length="164" mass="18032">MSKLKILFITLGILAMTACTSTRTLVQADNAAPTQYNYQIVDEGSQQNPELNAINAYFERVLDNQLRRHINQDQPVDTEIKYKIIYNKGNRALRYFVGFGAGKARADIKVKVISTKAGEKGKVLATFTTQATLSIGAFGGNPKNVVKNAARDIAAKIVLADIFH</sequence>
<evidence type="ECO:0000256" key="1">
    <source>
        <dbReference type="SAM" id="SignalP"/>
    </source>
</evidence>
<dbReference type="EMBL" id="JAKKDL010000007">
    <property type="protein sequence ID" value="MCF7530031.1"/>
    <property type="molecule type" value="Genomic_DNA"/>
</dbReference>
<proteinExistence type="predicted"/>
<organism evidence="2 3">
    <name type="scientific">Neisseria lisongii</name>
    <dbReference type="NCBI Taxonomy" id="2912188"/>
    <lineage>
        <taxon>Bacteria</taxon>
        <taxon>Pseudomonadati</taxon>
        <taxon>Pseudomonadota</taxon>
        <taxon>Betaproteobacteria</taxon>
        <taxon>Neisseriales</taxon>
        <taxon>Neisseriaceae</taxon>
        <taxon>Neisseria</taxon>
    </lineage>
</organism>
<reference evidence="2" key="1">
    <citation type="submission" date="2022-01" db="EMBL/GenBank/DDBJ databases">
        <title>Neisseria sp. ZJ104.</title>
        <authorList>
            <person name="Yang C."/>
        </authorList>
    </citation>
    <scope>NUCLEOTIDE SEQUENCE</scope>
    <source>
        <strain evidence="2">ZJ104</strain>
    </source>
</reference>
<name>A0AAW5ANK7_9NEIS</name>
<dbReference type="Proteomes" id="UP001201397">
    <property type="component" value="Unassembled WGS sequence"/>
</dbReference>
<keyword evidence="1" id="KW-0732">Signal</keyword>
<protein>
    <submittedName>
        <fullName evidence="2">DUF4410 domain-containing protein</fullName>
    </submittedName>
</protein>
<feature type="chain" id="PRO_5043543126" evidence="1">
    <location>
        <begin position="29"/>
        <end position="164"/>
    </location>
</feature>
<gene>
    <name evidence="2" type="ORF">L4H06_07325</name>
</gene>